<evidence type="ECO:0000259" key="1">
    <source>
        <dbReference type="PROSITE" id="PS50943"/>
    </source>
</evidence>
<dbReference type="PROSITE" id="PS50943">
    <property type="entry name" value="HTH_CROC1"/>
    <property type="match status" value="1"/>
</dbReference>
<dbReference type="PATRIC" id="fig|226900.8.peg.5268"/>
<dbReference type="InterPro" id="IPR010982">
    <property type="entry name" value="Lambda_DNA-bd_dom_sf"/>
</dbReference>
<dbReference type="HOGENOM" id="CLU_044956_1_0_9"/>
<gene>
    <name evidence="2" type="ordered locus">BC_5113</name>
</gene>
<dbReference type="Pfam" id="PF06527">
    <property type="entry name" value="TniQ"/>
    <property type="match status" value="1"/>
</dbReference>
<dbReference type="GO" id="GO:0003677">
    <property type="term" value="F:DNA binding"/>
    <property type="evidence" value="ECO:0007669"/>
    <property type="project" value="InterPro"/>
</dbReference>
<dbReference type="CDD" id="cd00093">
    <property type="entry name" value="HTH_XRE"/>
    <property type="match status" value="1"/>
</dbReference>
<evidence type="ECO:0000313" key="3">
    <source>
        <dbReference type="Proteomes" id="UP000001417"/>
    </source>
</evidence>
<name>Q815M8_BACCR</name>
<proteinExistence type="predicted"/>
<dbReference type="InterPro" id="IPR001387">
    <property type="entry name" value="Cro/C1-type_HTH"/>
</dbReference>
<dbReference type="Gene3D" id="1.10.260.40">
    <property type="entry name" value="lambda repressor-like DNA-binding domains"/>
    <property type="match status" value="1"/>
</dbReference>
<organism evidence="2 3">
    <name type="scientific">Bacillus cereus (strain ATCC 14579 / DSM 31 / CCUG 7414 / JCM 2152 / NBRC 15305 / NCIMB 9373 / NCTC 2599 / NRRL B-3711)</name>
    <dbReference type="NCBI Taxonomy" id="226900"/>
    <lineage>
        <taxon>Bacteria</taxon>
        <taxon>Bacillati</taxon>
        <taxon>Bacillota</taxon>
        <taxon>Bacilli</taxon>
        <taxon>Bacillales</taxon>
        <taxon>Bacillaceae</taxon>
        <taxon>Bacillus</taxon>
        <taxon>Bacillus cereus group</taxon>
    </lineage>
</organism>
<dbReference type="KEGG" id="bce:BC5113"/>
<dbReference type="InterPro" id="IPR009492">
    <property type="entry name" value="TniQ"/>
</dbReference>
<sequence>MATQHSISTGDLIAKIITPMLNKLYLVNQATKGGEGIYKSSNGLNGVSNLAQDFITTLEKLTCRKDLKVTTLLNWSHVLPVRGLLKKQRAWCPSCYEEDLSNQGTTYERLIWNFELVNFCTKHNCYLSSRCPFCNKTNSILTRKSIPGYCSICEKWLGLVKKDYDLLPVDENYVFVGIIEELVSQSNIYRAEKDNLHMNNAIIHYINECFEGEGSRMATELNIPLSTLITWRSGKSLPEIKSLLRICAFLGINITEFLNNERVDYKARSMKNSGIKINDNKERKRHNH</sequence>
<dbReference type="AlphaFoldDB" id="Q815M8"/>
<feature type="domain" description="HTH cro/C1-type" evidence="1">
    <location>
        <begin position="217"/>
        <end position="257"/>
    </location>
</feature>
<reference evidence="2 3" key="1">
    <citation type="journal article" date="2003" name="Nature">
        <title>Genome sequence of Bacillus cereus and comparative analysis with Bacillus anthracis.</title>
        <authorList>
            <person name="Ivanova N."/>
            <person name="Sorokin A."/>
            <person name="Anderson I."/>
            <person name="Galleron N."/>
            <person name="Candelon B."/>
            <person name="Kapatral V."/>
            <person name="Bhattacharyya A."/>
            <person name="Reznik G."/>
            <person name="Mikhailova N."/>
            <person name="Lapidus A."/>
            <person name="Chu L."/>
            <person name="Mazur M."/>
            <person name="Goltsman E."/>
            <person name="Larsen N."/>
            <person name="D'Souza M."/>
            <person name="Walunas T."/>
            <person name="Grechkin Y."/>
            <person name="Pusch G."/>
            <person name="Haselkorn R."/>
            <person name="Fonstein M."/>
            <person name="Ehrlich S.D."/>
            <person name="Overbeek R."/>
            <person name="Kyrpides N."/>
        </authorList>
    </citation>
    <scope>NUCLEOTIDE SEQUENCE [LARGE SCALE GENOMIC DNA]</scope>
    <source>
        <strain evidence="3">ATCC 14579 / DSM 31 / CCUG 7414 / JCM 2152 / NBRC 15305 / NCIMB 9373 / NCTC 2599 / NRRL B-3711</strain>
    </source>
</reference>
<evidence type="ECO:0000313" key="2">
    <source>
        <dbReference type="EMBL" id="AAP11982.1"/>
    </source>
</evidence>
<dbReference type="SUPFAM" id="SSF47413">
    <property type="entry name" value="lambda repressor-like DNA-binding domains"/>
    <property type="match status" value="1"/>
</dbReference>
<accession>Q815M8</accession>
<dbReference type="EMBL" id="AE016877">
    <property type="protein sequence ID" value="AAP11982.1"/>
    <property type="molecule type" value="Genomic_DNA"/>
</dbReference>
<dbReference type="Proteomes" id="UP000001417">
    <property type="component" value="Chromosome"/>
</dbReference>
<keyword evidence="3" id="KW-1185">Reference proteome</keyword>
<protein>
    <submittedName>
        <fullName evidence="2">Zinc finger protein</fullName>
    </submittedName>
</protein>